<dbReference type="PANTHER" id="PTHR43540">
    <property type="entry name" value="PEROXYUREIDOACRYLATE/UREIDOACRYLATE AMIDOHYDROLASE-RELATED"/>
    <property type="match status" value="1"/>
</dbReference>
<evidence type="ECO:0000313" key="4">
    <source>
        <dbReference type="Proteomes" id="UP000558284"/>
    </source>
</evidence>
<dbReference type="InterPro" id="IPR036380">
    <property type="entry name" value="Isochorismatase-like_sf"/>
</dbReference>
<dbReference type="Proteomes" id="UP000558284">
    <property type="component" value="Unassembled WGS sequence"/>
</dbReference>
<dbReference type="PANTHER" id="PTHR43540:SF6">
    <property type="entry name" value="ISOCHORISMATASE-LIKE DOMAIN-CONTAINING PROTEIN"/>
    <property type="match status" value="1"/>
</dbReference>
<comment type="caution">
    <text evidence="3">The sequence shown here is derived from an EMBL/GenBank/DDBJ whole genome shotgun (WGS) entry which is preliminary data.</text>
</comment>
<sequence>MTETAVRIGPNAVHLCIDMQRLFAEKTEWHTPTLADIVPNIARIIEAKPGRTIFARFTVPETPDAAEGNWRSYYQHWSGIVQASSSDPGLVDVIEPLTALARQAETLDKPTYSMFGVSGLADRLAARNVDTLVITGVETDVCVLATVFDAIDRGYRIIVVKDAVTSGSLESHKATIDVLLPRMPQQIALASTATLLANWTD</sequence>
<organism evidence="3 4">
    <name type="scientific">Mesorhizobium neociceri</name>
    <dbReference type="NCBI Taxonomy" id="1307853"/>
    <lineage>
        <taxon>Bacteria</taxon>
        <taxon>Pseudomonadati</taxon>
        <taxon>Pseudomonadota</taxon>
        <taxon>Alphaproteobacteria</taxon>
        <taxon>Hyphomicrobiales</taxon>
        <taxon>Phyllobacteriaceae</taxon>
        <taxon>Mesorhizobium</taxon>
    </lineage>
</organism>
<evidence type="ECO:0000313" key="3">
    <source>
        <dbReference type="EMBL" id="MBA1144126.1"/>
    </source>
</evidence>
<dbReference type="AlphaFoldDB" id="A0A838BC34"/>
<dbReference type="SUPFAM" id="SSF52499">
    <property type="entry name" value="Isochorismatase-like hydrolases"/>
    <property type="match status" value="1"/>
</dbReference>
<keyword evidence="1 3" id="KW-0378">Hydrolase</keyword>
<gene>
    <name evidence="3" type="ORF">H0241_28350</name>
</gene>
<proteinExistence type="predicted"/>
<reference evidence="3 4" key="1">
    <citation type="submission" date="2020-07" db="EMBL/GenBank/DDBJ databases">
        <title>Definition of the novel symbiovar canariense within Mesorhizobium novociceri, a new species of genus Mesorhizobium nodulating Cicer canariense in the Caldera de Taburiente National Park (La Palma, Canary Islands).</title>
        <authorList>
            <person name="Leon-Barrios M."/>
            <person name="Perez-Yepez J."/>
            <person name="Flores-Felix J.D."/>
            <person name="Ramirez-Baena M.H."/>
            <person name="Pulido-Suarez L."/>
            <person name="Igual J.M."/>
            <person name="Velazquez E."/>
            <person name="Peix A."/>
        </authorList>
    </citation>
    <scope>NUCLEOTIDE SEQUENCE [LARGE SCALE GENOMIC DNA]</scope>
    <source>
        <strain evidence="3 4">CCANP35</strain>
    </source>
</reference>
<evidence type="ECO:0000259" key="2">
    <source>
        <dbReference type="Pfam" id="PF00857"/>
    </source>
</evidence>
<dbReference type="InterPro" id="IPR000868">
    <property type="entry name" value="Isochorismatase-like_dom"/>
</dbReference>
<dbReference type="CDD" id="cd00431">
    <property type="entry name" value="cysteine_hydrolases"/>
    <property type="match status" value="1"/>
</dbReference>
<evidence type="ECO:0000256" key="1">
    <source>
        <dbReference type="ARBA" id="ARBA00022801"/>
    </source>
</evidence>
<dbReference type="Pfam" id="PF00857">
    <property type="entry name" value="Isochorismatase"/>
    <property type="match status" value="1"/>
</dbReference>
<dbReference type="Gene3D" id="3.40.50.850">
    <property type="entry name" value="Isochorismatase-like"/>
    <property type="match status" value="1"/>
</dbReference>
<protein>
    <submittedName>
        <fullName evidence="3">Cysteine hydrolase</fullName>
    </submittedName>
</protein>
<feature type="domain" description="Isochorismatase-like" evidence="2">
    <location>
        <begin position="13"/>
        <end position="182"/>
    </location>
</feature>
<dbReference type="RefSeq" id="WP_181061076.1">
    <property type="nucleotide sequence ID" value="NZ_JACDTY010000019.1"/>
</dbReference>
<dbReference type="EMBL" id="JACDTY010000019">
    <property type="protein sequence ID" value="MBA1144126.1"/>
    <property type="molecule type" value="Genomic_DNA"/>
</dbReference>
<keyword evidence="4" id="KW-1185">Reference proteome</keyword>
<dbReference type="InterPro" id="IPR050272">
    <property type="entry name" value="Isochorismatase-like_hydrls"/>
</dbReference>
<dbReference type="GO" id="GO:0016787">
    <property type="term" value="F:hydrolase activity"/>
    <property type="evidence" value="ECO:0007669"/>
    <property type="project" value="UniProtKB-KW"/>
</dbReference>
<name>A0A838BC34_9HYPH</name>
<accession>A0A838BC34</accession>